<dbReference type="OrthoDB" id="8594189at2"/>
<comment type="caution">
    <text evidence="2">The sequence shown here is derived from an EMBL/GenBank/DDBJ whole genome shotgun (WGS) entry which is preliminary data.</text>
</comment>
<keyword evidence="3" id="KW-1185">Reference proteome</keyword>
<dbReference type="PROSITE" id="PS50995">
    <property type="entry name" value="HTH_MARR_2"/>
    <property type="match status" value="1"/>
</dbReference>
<accession>A0A4R3I3T6</accession>
<evidence type="ECO:0000259" key="1">
    <source>
        <dbReference type="PROSITE" id="PS50995"/>
    </source>
</evidence>
<dbReference type="Pfam" id="PF12802">
    <property type="entry name" value="MarR_2"/>
    <property type="match status" value="1"/>
</dbReference>
<reference evidence="2 3" key="1">
    <citation type="submission" date="2019-03" db="EMBL/GenBank/DDBJ databases">
        <title>Genomic Encyclopedia of Type Strains, Phase IV (KMG-IV): sequencing the most valuable type-strain genomes for metagenomic binning, comparative biology and taxonomic classification.</title>
        <authorList>
            <person name="Goeker M."/>
        </authorList>
    </citation>
    <scope>NUCLEOTIDE SEQUENCE [LARGE SCALE GENOMIC DNA]</scope>
    <source>
        <strain evidence="2 3">DSM 7445</strain>
    </source>
</reference>
<evidence type="ECO:0000313" key="2">
    <source>
        <dbReference type="EMBL" id="TCS38599.1"/>
    </source>
</evidence>
<feature type="domain" description="HTH marR-type" evidence="1">
    <location>
        <begin position="4"/>
        <end position="140"/>
    </location>
</feature>
<gene>
    <name evidence="2" type="ORF">EDC30_102338</name>
</gene>
<dbReference type="GO" id="GO:0006950">
    <property type="term" value="P:response to stress"/>
    <property type="evidence" value="ECO:0007669"/>
    <property type="project" value="TreeGrafter"/>
</dbReference>
<keyword evidence="2" id="KW-0238">DNA-binding</keyword>
<evidence type="ECO:0000313" key="3">
    <source>
        <dbReference type="Proteomes" id="UP000295382"/>
    </source>
</evidence>
<dbReference type="GO" id="GO:0003677">
    <property type="term" value="F:DNA binding"/>
    <property type="evidence" value="ECO:0007669"/>
    <property type="project" value="UniProtKB-KW"/>
</dbReference>
<dbReference type="InterPro" id="IPR000835">
    <property type="entry name" value="HTH_MarR-typ"/>
</dbReference>
<dbReference type="InterPro" id="IPR039422">
    <property type="entry name" value="MarR/SlyA-like"/>
</dbReference>
<dbReference type="PANTHER" id="PTHR33164">
    <property type="entry name" value="TRANSCRIPTIONAL REGULATOR, MARR FAMILY"/>
    <property type="match status" value="1"/>
</dbReference>
<dbReference type="Proteomes" id="UP000295382">
    <property type="component" value="Unassembled WGS sequence"/>
</dbReference>
<dbReference type="InterPro" id="IPR036390">
    <property type="entry name" value="WH_DNA-bd_sf"/>
</dbReference>
<organism evidence="2 3">
    <name type="scientific">Paucimonas lemoignei</name>
    <name type="common">Pseudomonas lemoignei</name>
    <dbReference type="NCBI Taxonomy" id="29443"/>
    <lineage>
        <taxon>Bacteria</taxon>
        <taxon>Pseudomonadati</taxon>
        <taxon>Pseudomonadota</taxon>
        <taxon>Betaproteobacteria</taxon>
        <taxon>Burkholderiales</taxon>
        <taxon>Burkholderiaceae</taxon>
        <taxon>Paucimonas</taxon>
    </lineage>
</organism>
<dbReference type="InterPro" id="IPR036388">
    <property type="entry name" value="WH-like_DNA-bd_sf"/>
</dbReference>
<sequence length="140" mass="16238">MPLSKKQYEALSEFRYQLRRFLHFSETAAHAEGLTPLQYLVLLHIRGFPGRDWANVSELAERLQMRHHGVVALLTRCEEAGLIVREKSQADRRQVEVRLLPLGERYLEKLASLHEAELKSLRGTFQVARITAFNDLDNQQ</sequence>
<dbReference type="AlphaFoldDB" id="A0A4R3I3T6"/>
<name>A0A4R3I3T6_PAULE</name>
<protein>
    <submittedName>
        <fullName evidence="2">DNA-binding MarR family transcriptional regulator</fullName>
    </submittedName>
</protein>
<proteinExistence type="predicted"/>
<dbReference type="SMART" id="SM00347">
    <property type="entry name" value="HTH_MARR"/>
    <property type="match status" value="1"/>
</dbReference>
<dbReference type="EMBL" id="SLZQ01000002">
    <property type="protein sequence ID" value="TCS38599.1"/>
    <property type="molecule type" value="Genomic_DNA"/>
</dbReference>
<dbReference type="Gene3D" id="1.10.10.10">
    <property type="entry name" value="Winged helix-like DNA-binding domain superfamily/Winged helix DNA-binding domain"/>
    <property type="match status" value="1"/>
</dbReference>
<dbReference type="PANTHER" id="PTHR33164:SF43">
    <property type="entry name" value="HTH-TYPE TRANSCRIPTIONAL REPRESSOR YETL"/>
    <property type="match status" value="1"/>
</dbReference>
<dbReference type="SUPFAM" id="SSF46785">
    <property type="entry name" value="Winged helix' DNA-binding domain"/>
    <property type="match status" value="1"/>
</dbReference>
<dbReference type="GO" id="GO:0003700">
    <property type="term" value="F:DNA-binding transcription factor activity"/>
    <property type="evidence" value="ECO:0007669"/>
    <property type="project" value="InterPro"/>
</dbReference>
<dbReference type="RefSeq" id="WP_132257662.1">
    <property type="nucleotide sequence ID" value="NZ_SLZQ01000002.1"/>
</dbReference>